<gene>
    <name evidence="1" type="ORF">LVJ78_10690</name>
</gene>
<accession>A0AAE9KID1</accession>
<proteinExistence type="predicted"/>
<dbReference type="KEGG" id="usu:LVJ78_10690"/>
<name>A0AAE9KID1_9NEIS</name>
<dbReference type="AlphaFoldDB" id="A0AAE9KID1"/>
<evidence type="ECO:0000313" key="1">
    <source>
        <dbReference type="EMBL" id="UOO79143.1"/>
    </source>
</evidence>
<sequence>MLKIKAEMKGVVMKSCLHKLLGIWAVCLLLTACADGPWLLESIDRQSYVGKPIETVYRAKGREPDYIEEVSDGRVYSWLEDKRYVTSVPTGTTRNNNVLTYHYQERVEGGVSRHSYLTDRDNVIRDVAYRFVR</sequence>
<dbReference type="EMBL" id="CP091507">
    <property type="protein sequence ID" value="UOO79143.1"/>
    <property type="molecule type" value="Genomic_DNA"/>
</dbReference>
<dbReference type="PROSITE" id="PS51257">
    <property type="entry name" value="PROKAR_LIPOPROTEIN"/>
    <property type="match status" value="1"/>
</dbReference>
<evidence type="ECO:0000313" key="2">
    <source>
        <dbReference type="Proteomes" id="UP000829756"/>
    </source>
</evidence>
<reference evidence="1" key="1">
    <citation type="submission" date="2021-12" db="EMBL/GenBank/DDBJ databases">
        <authorList>
            <person name="Veyrier F.J."/>
        </authorList>
    </citation>
    <scope>NUCLEOTIDE SEQUENCE</scope>
    <source>
        <strain evidence="1">1258/02</strain>
    </source>
</reference>
<reference evidence="1" key="2">
    <citation type="journal article" date="2022" name="Res Sq">
        <title>Evolution of multicellular longitudinally dividing oral cavity symbionts (Neisseriaceae).</title>
        <authorList>
            <person name="Nyongesa S."/>
            <person name="Weber P."/>
            <person name="Bernet E."/>
            <person name="Pullido F."/>
            <person name="Nieckarz M."/>
            <person name="Delaby M."/>
            <person name="Nieves C."/>
            <person name="Viehboeck T."/>
            <person name="Krause N."/>
            <person name="Rivera-Millot A."/>
            <person name="Nakamura A."/>
            <person name="Vischer N."/>
            <person name="VanNieuwenhze M."/>
            <person name="Brun Y."/>
            <person name="Cava F."/>
            <person name="Bulgheresi S."/>
            <person name="Veyrier F."/>
        </authorList>
    </citation>
    <scope>NUCLEOTIDE SEQUENCE</scope>
    <source>
        <strain evidence="1">1258/02</strain>
    </source>
</reference>
<evidence type="ECO:0008006" key="3">
    <source>
        <dbReference type="Google" id="ProtNLM"/>
    </source>
</evidence>
<organism evidence="1 2">
    <name type="scientific">Uruburuella suis</name>
    <dbReference type="NCBI Taxonomy" id="252130"/>
    <lineage>
        <taxon>Bacteria</taxon>
        <taxon>Pseudomonadati</taxon>
        <taxon>Pseudomonadota</taxon>
        <taxon>Betaproteobacteria</taxon>
        <taxon>Neisseriales</taxon>
        <taxon>Neisseriaceae</taxon>
        <taxon>Uruburuella</taxon>
    </lineage>
</organism>
<dbReference type="Proteomes" id="UP000829756">
    <property type="component" value="Chromosome"/>
</dbReference>
<protein>
    <recommendedName>
        <fullName evidence="3">Lipoprotein</fullName>
    </recommendedName>
</protein>
<dbReference type="RefSeq" id="WP_132954368.1">
    <property type="nucleotide sequence ID" value="NZ_CP091507.1"/>
</dbReference>